<dbReference type="SUPFAM" id="SSF88946">
    <property type="entry name" value="Sigma2 domain of RNA polymerase sigma factors"/>
    <property type="match status" value="1"/>
</dbReference>
<dbReference type="eggNOG" id="COG1595">
    <property type="taxonomic scope" value="Bacteria"/>
</dbReference>
<dbReference type="SUPFAM" id="SSF88659">
    <property type="entry name" value="Sigma3 and sigma4 domains of RNA polymerase sigma factors"/>
    <property type="match status" value="1"/>
</dbReference>
<dbReference type="GO" id="GO:0003700">
    <property type="term" value="F:DNA-binding transcription factor activity"/>
    <property type="evidence" value="ECO:0007669"/>
    <property type="project" value="InterPro"/>
</dbReference>
<dbReference type="EMBL" id="JJMU01000012">
    <property type="protein sequence ID" value="KGE15456.1"/>
    <property type="molecule type" value="Genomic_DNA"/>
</dbReference>
<comment type="caution">
    <text evidence="1">The sequence shown here is derived from an EMBL/GenBank/DDBJ whole genome shotgun (WGS) entry which is preliminary data.</text>
</comment>
<evidence type="ECO:0000313" key="1">
    <source>
        <dbReference type="EMBL" id="KGE15456.1"/>
    </source>
</evidence>
<dbReference type="InterPro" id="IPR013325">
    <property type="entry name" value="RNA_pol_sigma_r2"/>
</dbReference>
<dbReference type="Gene3D" id="1.10.1740.10">
    <property type="match status" value="1"/>
</dbReference>
<evidence type="ECO:0000313" key="2">
    <source>
        <dbReference type="Proteomes" id="UP000031802"/>
    </source>
</evidence>
<protein>
    <submittedName>
        <fullName evidence="1">RNA polymerase sigma factor, sigma-70 family</fullName>
    </submittedName>
</protein>
<dbReference type="AlphaFoldDB" id="A0A0B8T341"/>
<accession>A0A0B8T341</accession>
<dbReference type="PATRIC" id="fig|1229276.3.peg.855"/>
<sequence length="252" mass="29307">MLQHGEERGLSFFYKRFFSALLKRTTNSLPDKCAAESIVQEAFLRLWIFRQKIAHADDILPFLQAQVSAAIKSFYCITQNRFHRSLLRLDDSGHYKELLQCYDLEEDNVTNIEYSEQLAKQNMEKVMALLPHLPKEQQLIIGFCLKYSFNYERIAYYLGGISDYEVCLKIEKTIELLKTILNNDSKIATVNKMQHIATQGLFDETQAEIFRMRYELQLSFEEISIALKMNAAVVKKLFVNAHAQIKKSKQTA</sequence>
<reference evidence="2" key="1">
    <citation type="submission" date="2014-04" db="EMBL/GenBank/DDBJ databases">
        <title>Whole-Genome optical mapping and complete genome sequence of Sphingobacterium deserti sp. nov., a new spaces isolated from desert in the west of China.</title>
        <authorList>
            <person name="Teng C."/>
            <person name="Zhou Z."/>
            <person name="Li X."/>
            <person name="Chen M."/>
            <person name="Lin M."/>
            <person name="Wang L."/>
            <person name="Su S."/>
            <person name="Zhang C."/>
            <person name="Zhang W."/>
        </authorList>
    </citation>
    <scope>NUCLEOTIDE SEQUENCE [LARGE SCALE GENOMIC DNA]</scope>
    <source>
        <strain evidence="2">ACCC05744</strain>
    </source>
</reference>
<name>A0A0B8T341_9SPHI</name>
<reference evidence="1 2" key="2">
    <citation type="journal article" date="2015" name="PLoS ONE">
        <title>Whole-Genome Optical Mapping and Finished Genome Sequence of Sphingobacterium deserti sp. nov., a New Species Isolated from the Western Desert of China.</title>
        <authorList>
            <person name="Teng C."/>
            <person name="Zhou Z."/>
            <person name="Molnar I."/>
            <person name="Li X."/>
            <person name="Tang R."/>
            <person name="Chen M."/>
            <person name="Wang L."/>
            <person name="Su S."/>
            <person name="Zhang W."/>
            <person name="Lin M."/>
        </authorList>
    </citation>
    <scope>NUCLEOTIDE SEQUENCE [LARGE SCALE GENOMIC DNA]</scope>
    <source>
        <strain evidence="2">ACCC05744</strain>
    </source>
</reference>
<dbReference type="InterPro" id="IPR013324">
    <property type="entry name" value="RNA_pol_sigma_r3/r4-like"/>
</dbReference>
<dbReference type="STRING" id="1229276.DI53_0829"/>
<dbReference type="Proteomes" id="UP000031802">
    <property type="component" value="Unassembled WGS sequence"/>
</dbReference>
<organism evidence="1 2">
    <name type="scientific">Sphingobacterium deserti</name>
    <dbReference type="NCBI Taxonomy" id="1229276"/>
    <lineage>
        <taxon>Bacteria</taxon>
        <taxon>Pseudomonadati</taxon>
        <taxon>Bacteroidota</taxon>
        <taxon>Sphingobacteriia</taxon>
        <taxon>Sphingobacteriales</taxon>
        <taxon>Sphingobacteriaceae</taxon>
        <taxon>Sphingobacterium</taxon>
    </lineage>
</organism>
<dbReference type="GO" id="GO:0006352">
    <property type="term" value="P:DNA-templated transcription initiation"/>
    <property type="evidence" value="ECO:0007669"/>
    <property type="project" value="InterPro"/>
</dbReference>
<keyword evidence="2" id="KW-1185">Reference proteome</keyword>
<proteinExistence type="predicted"/>
<gene>
    <name evidence="1" type="ORF">DI53_0829</name>
</gene>